<gene>
    <name evidence="1" type="ORF">I568_00010</name>
</gene>
<dbReference type="STRING" id="1121865.OMW_02265"/>
<protein>
    <submittedName>
        <fullName evidence="1">Uncharacterized protein</fullName>
    </submittedName>
</protein>
<evidence type="ECO:0000313" key="1">
    <source>
        <dbReference type="EMBL" id="EOW87724.1"/>
    </source>
</evidence>
<name>S1P3Q4_9ENTE</name>
<keyword evidence="2" id="KW-1185">Reference proteome</keyword>
<comment type="caution">
    <text evidence="1">The sequence shown here is derived from an EMBL/GenBank/DDBJ whole genome shotgun (WGS) entry which is preliminary data.</text>
</comment>
<sequence length="127" mass="14993">MQIIYPSLVEEAVRFHYPNQKVSTKEKAAIYQTMLQHELILPNGQPSTLALDNGWIKDFYEEENLSFTEFLALYPLFKNYDAQLFEQIDGFWEISLEFREVLLQKLAADTCNYDEKIQIEAYLSDRL</sequence>
<dbReference type="PATRIC" id="fig|1121865.3.peg.2209"/>
<dbReference type="OrthoDB" id="2303045at2"/>
<dbReference type="AlphaFoldDB" id="S1P3Q4"/>
<accession>S1P3Q4</accession>
<proteinExistence type="predicted"/>
<organism evidence="1 2">
    <name type="scientific">Enterococcus columbae DSM 7374 = ATCC 51263</name>
    <dbReference type="NCBI Taxonomy" id="1121865"/>
    <lineage>
        <taxon>Bacteria</taxon>
        <taxon>Bacillati</taxon>
        <taxon>Bacillota</taxon>
        <taxon>Bacilli</taxon>
        <taxon>Lactobacillales</taxon>
        <taxon>Enterococcaceae</taxon>
        <taxon>Enterococcus</taxon>
    </lineage>
</organism>
<dbReference type="RefSeq" id="WP_016184358.1">
    <property type="nucleotide sequence ID" value="NZ_JXKI01000043.1"/>
</dbReference>
<evidence type="ECO:0000313" key="2">
    <source>
        <dbReference type="Proteomes" id="UP000014113"/>
    </source>
</evidence>
<reference evidence="1 2" key="1">
    <citation type="submission" date="2013-03" db="EMBL/GenBank/DDBJ databases">
        <title>The Genome Sequence of Enterococcus columbae ATCC_51263 (PacBio/Illumina hybrid assembly).</title>
        <authorList>
            <consortium name="The Broad Institute Genomics Platform"/>
            <consortium name="The Broad Institute Genome Sequencing Center for Infectious Disease"/>
            <person name="Earl A."/>
            <person name="Russ C."/>
            <person name="Gilmore M."/>
            <person name="Surin D."/>
            <person name="Walker B."/>
            <person name="Young S."/>
            <person name="Zeng Q."/>
            <person name="Gargeya S."/>
            <person name="Fitzgerald M."/>
            <person name="Haas B."/>
            <person name="Abouelleil A."/>
            <person name="Allen A.W."/>
            <person name="Alvarado L."/>
            <person name="Arachchi H.M."/>
            <person name="Berlin A.M."/>
            <person name="Chapman S.B."/>
            <person name="Gainer-Dewar J."/>
            <person name="Goldberg J."/>
            <person name="Griggs A."/>
            <person name="Gujja S."/>
            <person name="Hansen M."/>
            <person name="Howarth C."/>
            <person name="Imamovic A."/>
            <person name="Ireland A."/>
            <person name="Larimer J."/>
            <person name="McCowan C."/>
            <person name="Murphy C."/>
            <person name="Pearson M."/>
            <person name="Poon T.W."/>
            <person name="Priest M."/>
            <person name="Roberts A."/>
            <person name="Saif S."/>
            <person name="Shea T."/>
            <person name="Sisk P."/>
            <person name="Sykes S."/>
            <person name="Wortman J."/>
            <person name="Nusbaum C."/>
            <person name="Birren B."/>
        </authorList>
    </citation>
    <scope>NUCLEOTIDE SEQUENCE [LARGE SCALE GENOMIC DNA]</scope>
    <source>
        <strain evidence="1 2">ATCC 51263</strain>
    </source>
</reference>
<dbReference type="eggNOG" id="ENOG50341BW">
    <property type="taxonomic scope" value="Bacteria"/>
</dbReference>
<dbReference type="EMBL" id="ASWJ01000001">
    <property type="protein sequence ID" value="EOW87724.1"/>
    <property type="molecule type" value="Genomic_DNA"/>
</dbReference>
<dbReference type="Proteomes" id="UP000014113">
    <property type="component" value="Unassembled WGS sequence"/>
</dbReference>